<evidence type="ECO:0000313" key="5">
    <source>
        <dbReference type="EMBL" id="QGX94723.1"/>
    </source>
</evidence>
<comment type="similarity">
    <text evidence="4">Belongs to the type-I 3-dehydroquinase family.</text>
</comment>
<feature type="binding site" evidence="4">
    <location>
        <begin position="29"/>
        <end position="31"/>
    </location>
    <ligand>
        <name>3-dehydroquinate</name>
        <dbReference type="ChEBI" id="CHEBI:32364"/>
    </ligand>
</feature>
<dbReference type="RefSeq" id="WP_157689122.1">
    <property type="nucleotide sequence ID" value="NZ_CP034345.1"/>
</dbReference>
<dbReference type="GO" id="GO:0008652">
    <property type="term" value="P:amino acid biosynthetic process"/>
    <property type="evidence" value="ECO:0007669"/>
    <property type="project" value="UniProtKB-KW"/>
</dbReference>
<dbReference type="GO" id="GO:0046279">
    <property type="term" value="P:3,4-dihydroxybenzoate biosynthetic process"/>
    <property type="evidence" value="ECO:0007669"/>
    <property type="project" value="UniProtKB-ARBA"/>
</dbReference>
<comment type="catalytic activity">
    <reaction evidence="1 4">
        <text>3-dehydroquinate = 3-dehydroshikimate + H2O</text>
        <dbReference type="Rhea" id="RHEA:21096"/>
        <dbReference type="ChEBI" id="CHEBI:15377"/>
        <dbReference type="ChEBI" id="CHEBI:16630"/>
        <dbReference type="ChEBI" id="CHEBI:32364"/>
        <dbReference type="EC" id="4.2.1.10"/>
    </reaction>
</comment>
<dbReference type="GO" id="GO:0009073">
    <property type="term" value="P:aromatic amino acid family biosynthetic process"/>
    <property type="evidence" value="ECO:0007669"/>
    <property type="project" value="UniProtKB-KW"/>
</dbReference>
<dbReference type="KEGG" id="hra:EI982_07895"/>
<dbReference type="InterPro" id="IPR013785">
    <property type="entry name" value="Aldolase_TIM"/>
</dbReference>
<dbReference type="GO" id="GO:0009423">
    <property type="term" value="P:chorismate biosynthetic process"/>
    <property type="evidence" value="ECO:0007669"/>
    <property type="project" value="UniProtKB-UniRule"/>
</dbReference>
<dbReference type="AlphaFoldDB" id="A0A6B9FFR6"/>
<gene>
    <name evidence="4" type="primary">aroD</name>
    <name evidence="5" type="ORF">EI982_07895</name>
</gene>
<feature type="active site" description="Schiff-base intermediate with substrate" evidence="4">
    <location>
        <position position="144"/>
    </location>
</feature>
<dbReference type="GO" id="GO:0003855">
    <property type="term" value="F:3-dehydroquinate dehydratase activity"/>
    <property type="evidence" value="ECO:0007669"/>
    <property type="project" value="UniProtKB-UniRule"/>
</dbReference>
<keyword evidence="4" id="KW-0057">Aromatic amino acid biosynthesis</keyword>
<dbReference type="SUPFAM" id="SSF51569">
    <property type="entry name" value="Aldolase"/>
    <property type="match status" value="1"/>
</dbReference>
<dbReference type="HAMAP" id="MF_00214">
    <property type="entry name" value="AroD"/>
    <property type="match status" value="1"/>
</dbReference>
<dbReference type="PANTHER" id="PTHR43699:SF1">
    <property type="entry name" value="3-DEHYDROQUINATE DEHYDRATASE"/>
    <property type="match status" value="1"/>
</dbReference>
<sequence>MEFDSLILAAATADLDDEPAARPHADAVEFRMDLATDPLAALDAYDGDLPIIATNRDPAEGGEAEGSERERLDVLETASGYDAVEAIDVEVSSLRGSPGSTVAATARDRGVAVVASVHDFEGTPSESRLDDLLATAAELGDVGKAAVTATDRNDALTVLSATHAATARGDRVATMAMGEAGRHTRAVAPLYGSKIGYAPVDPAEATAPGQYDLATLSTLIERLGGR</sequence>
<proteinExistence type="inferred from homology"/>
<dbReference type="Gene3D" id="3.20.20.70">
    <property type="entry name" value="Aldolase class I"/>
    <property type="match status" value="1"/>
</dbReference>
<keyword evidence="6" id="KW-1185">Reference proteome</keyword>
<comment type="function">
    <text evidence="4">Involved in the third step of the chorismate pathway, which leads to the biosynthesis of aromatic amino acids. Catalyzes the cis-dehydration of 3-dehydroquinate (DHQ) and introduces the first double bond of the aromatic ring to yield 3-dehydroshikimate.</text>
</comment>
<evidence type="ECO:0000313" key="6">
    <source>
        <dbReference type="Proteomes" id="UP000428325"/>
    </source>
</evidence>
<keyword evidence="2 4" id="KW-0456">Lyase</keyword>
<dbReference type="Pfam" id="PF01487">
    <property type="entry name" value="DHquinase_I"/>
    <property type="match status" value="1"/>
</dbReference>
<keyword evidence="3 4" id="KW-0704">Schiff base</keyword>
<accession>A0A6B9FFR6</accession>
<comment type="subunit">
    <text evidence="4">Homodimer.</text>
</comment>
<evidence type="ECO:0000256" key="1">
    <source>
        <dbReference type="ARBA" id="ARBA00001864"/>
    </source>
</evidence>
<dbReference type="GeneID" id="99246034"/>
<dbReference type="OrthoDB" id="34329at2157"/>
<feature type="binding site" evidence="4">
    <location>
        <position position="206"/>
    </location>
    <ligand>
        <name>3-dehydroquinate</name>
        <dbReference type="ChEBI" id="CHEBI:32364"/>
    </ligand>
</feature>
<dbReference type="PANTHER" id="PTHR43699">
    <property type="entry name" value="3-DEHYDROQUINATE DEHYDRATASE"/>
    <property type="match status" value="1"/>
</dbReference>
<dbReference type="EC" id="4.2.1.10" evidence="4"/>
<dbReference type="InterPro" id="IPR050146">
    <property type="entry name" value="Type-I_3-dehydroquinase"/>
</dbReference>
<organism evidence="5 6">
    <name type="scientific">Haloplanus rallus</name>
    <dbReference type="NCBI Taxonomy" id="1816183"/>
    <lineage>
        <taxon>Archaea</taxon>
        <taxon>Methanobacteriati</taxon>
        <taxon>Methanobacteriota</taxon>
        <taxon>Stenosarchaea group</taxon>
        <taxon>Halobacteria</taxon>
        <taxon>Halobacteriales</taxon>
        <taxon>Haloferacaceae</taxon>
        <taxon>Haloplanus</taxon>
    </lineage>
</organism>
<dbReference type="Proteomes" id="UP000428325">
    <property type="component" value="Chromosome"/>
</dbReference>
<reference evidence="5 6" key="1">
    <citation type="submission" date="2018-12" db="EMBL/GenBank/DDBJ databases">
        <title>Complete genome sequence of Haloplanus rallus MBLA0036.</title>
        <authorList>
            <person name="Nam Y.-d."/>
            <person name="Kang J."/>
            <person name="Chung W.-H."/>
            <person name="Park Y.S."/>
        </authorList>
    </citation>
    <scope>NUCLEOTIDE SEQUENCE [LARGE SCALE GENOMIC DNA]</scope>
    <source>
        <strain evidence="5 6">MBLA0036</strain>
    </source>
</reference>
<evidence type="ECO:0000256" key="4">
    <source>
        <dbReference type="HAMAP-Rule" id="MF_00214"/>
    </source>
</evidence>
<feature type="binding site" evidence="4">
    <location>
        <position position="56"/>
    </location>
    <ligand>
        <name>3-dehydroquinate</name>
        <dbReference type="ChEBI" id="CHEBI:32364"/>
    </ligand>
</feature>
<comment type="pathway">
    <text evidence="4">Metabolic intermediate biosynthesis; chorismate biosynthesis; chorismate from D-erythrose 4-phosphate and phosphoenolpyruvate: step 3/7.</text>
</comment>
<comment type="caution">
    <text evidence="4">Lacks conserved residue(s) required for the propagation of feature annotation.</text>
</comment>
<dbReference type="InterPro" id="IPR001381">
    <property type="entry name" value="DHquinase_I"/>
</dbReference>
<name>A0A6B9FFR6_9EURY</name>
<feature type="active site" description="Proton donor/acceptor" evidence="4">
    <location>
        <position position="118"/>
    </location>
</feature>
<keyword evidence="4" id="KW-0028">Amino-acid biosynthesis</keyword>
<evidence type="ECO:0000256" key="2">
    <source>
        <dbReference type="ARBA" id="ARBA00023239"/>
    </source>
</evidence>
<feature type="binding site" evidence="4">
    <location>
        <position position="185"/>
    </location>
    <ligand>
        <name>3-dehydroquinate</name>
        <dbReference type="ChEBI" id="CHEBI:32364"/>
    </ligand>
</feature>
<evidence type="ECO:0000256" key="3">
    <source>
        <dbReference type="ARBA" id="ARBA00023270"/>
    </source>
</evidence>
<dbReference type="UniPathway" id="UPA00053">
    <property type="reaction ID" value="UER00086"/>
</dbReference>
<protein>
    <recommendedName>
        <fullName evidence="4">3-dehydroquinate dehydratase</fullName>
        <shortName evidence="4">3-dehydroquinase</shortName>
        <ecNumber evidence="4">4.2.1.10</ecNumber>
    </recommendedName>
    <alternativeName>
        <fullName evidence="4">Type I DHQase</fullName>
    </alternativeName>
    <alternativeName>
        <fullName evidence="4">Type I dehydroquinase</fullName>
        <shortName evidence="4">DHQ1</shortName>
    </alternativeName>
</protein>
<feature type="binding site" evidence="4">
    <location>
        <position position="210"/>
    </location>
    <ligand>
        <name>3-dehydroquinate</name>
        <dbReference type="ChEBI" id="CHEBI:32364"/>
    </ligand>
</feature>
<dbReference type="EMBL" id="CP034345">
    <property type="protein sequence ID" value="QGX94723.1"/>
    <property type="molecule type" value="Genomic_DNA"/>
</dbReference>
<dbReference type="CDD" id="cd00502">
    <property type="entry name" value="DHQase_I"/>
    <property type="match status" value="1"/>
</dbReference>